<evidence type="ECO:0000313" key="2">
    <source>
        <dbReference type="Proteomes" id="UP001432027"/>
    </source>
</evidence>
<evidence type="ECO:0000313" key="1">
    <source>
        <dbReference type="EMBL" id="GMS91097.1"/>
    </source>
</evidence>
<gene>
    <name evidence="1" type="ORF">PENTCL1PPCAC_13272</name>
</gene>
<feature type="non-terminal residue" evidence="1">
    <location>
        <position position="70"/>
    </location>
</feature>
<dbReference type="EMBL" id="BTSX01000003">
    <property type="protein sequence ID" value="GMS91097.1"/>
    <property type="molecule type" value="Genomic_DNA"/>
</dbReference>
<keyword evidence="2" id="KW-1185">Reference proteome</keyword>
<dbReference type="Proteomes" id="UP001432027">
    <property type="component" value="Unassembled WGS sequence"/>
</dbReference>
<organism evidence="1 2">
    <name type="scientific">Pristionchus entomophagus</name>
    <dbReference type="NCBI Taxonomy" id="358040"/>
    <lineage>
        <taxon>Eukaryota</taxon>
        <taxon>Metazoa</taxon>
        <taxon>Ecdysozoa</taxon>
        <taxon>Nematoda</taxon>
        <taxon>Chromadorea</taxon>
        <taxon>Rhabditida</taxon>
        <taxon>Rhabditina</taxon>
        <taxon>Diplogasteromorpha</taxon>
        <taxon>Diplogasteroidea</taxon>
        <taxon>Neodiplogasteridae</taxon>
        <taxon>Pristionchus</taxon>
    </lineage>
</organism>
<protein>
    <submittedName>
        <fullName evidence="1">Uncharacterized protein</fullName>
    </submittedName>
</protein>
<proteinExistence type="predicted"/>
<sequence length="70" mass="8122">SSLSFRPWPHAIELMGMRAVIEFTQLSFPSMRFRAATGDVRLKMGARRGEQRITRLSARIQWQLSFPSVR</sequence>
<comment type="caution">
    <text evidence="1">The sequence shown here is derived from an EMBL/GenBank/DDBJ whole genome shotgun (WGS) entry which is preliminary data.</text>
</comment>
<feature type="non-terminal residue" evidence="1">
    <location>
        <position position="1"/>
    </location>
</feature>
<reference evidence="1" key="1">
    <citation type="submission" date="2023-10" db="EMBL/GenBank/DDBJ databases">
        <title>Genome assembly of Pristionchus species.</title>
        <authorList>
            <person name="Yoshida K."/>
            <person name="Sommer R.J."/>
        </authorList>
    </citation>
    <scope>NUCLEOTIDE SEQUENCE</scope>
    <source>
        <strain evidence="1">RS0144</strain>
    </source>
</reference>
<accession>A0AAV5T9U8</accession>
<dbReference type="AlphaFoldDB" id="A0AAV5T9U8"/>
<name>A0AAV5T9U8_9BILA</name>